<protein>
    <recommendedName>
        <fullName evidence="8">C2H2-type domain-containing protein</fullName>
    </recommendedName>
</protein>
<keyword evidence="6" id="KW-0539">Nucleus</keyword>
<dbReference type="GO" id="GO:0008270">
    <property type="term" value="F:zinc ion binding"/>
    <property type="evidence" value="ECO:0007669"/>
    <property type="project" value="UniProtKB-KW"/>
</dbReference>
<dbReference type="Pfam" id="PF00096">
    <property type="entry name" value="zf-C2H2"/>
    <property type="match status" value="2"/>
</dbReference>
<dbReference type="PANTHER" id="PTHR24394">
    <property type="entry name" value="ZINC FINGER PROTEIN"/>
    <property type="match status" value="1"/>
</dbReference>
<evidence type="ECO:0000256" key="7">
    <source>
        <dbReference type="PROSITE-ProRule" id="PRU00042"/>
    </source>
</evidence>
<evidence type="ECO:0000313" key="9">
    <source>
        <dbReference type="EMBL" id="CAD9239516.1"/>
    </source>
</evidence>
<dbReference type="InterPro" id="IPR036236">
    <property type="entry name" value="Znf_C2H2_sf"/>
</dbReference>
<dbReference type="SUPFAM" id="SSF57667">
    <property type="entry name" value="beta-beta-alpha zinc fingers"/>
    <property type="match status" value="2"/>
</dbReference>
<evidence type="ECO:0000256" key="4">
    <source>
        <dbReference type="ARBA" id="ARBA00022771"/>
    </source>
</evidence>
<organism evidence="9">
    <name type="scientific">Erythrolobus australicus</name>
    <dbReference type="NCBI Taxonomy" id="1077150"/>
    <lineage>
        <taxon>Eukaryota</taxon>
        <taxon>Rhodophyta</taxon>
        <taxon>Bangiophyceae</taxon>
        <taxon>Porphyridiales</taxon>
        <taxon>Porphyridiaceae</taxon>
        <taxon>Erythrolobus</taxon>
    </lineage>
</organism>
<evidence type="ECO:0000259" key="8">
    <source>
        <dbReference type="PROSITE" id="PS50157"/>
    </source>
</evidence>
<dbReference type="PROSITE" id="PS50157">
    <property type="entry name" value="ZINC_FINGER_C2H2_2"/>
    <property type="match status" value="3"/>
</dbReference>
<evidence type="ECO:0000256" key="1">
    <source>
        <dbReference type="ARBA" id="ARBA00004123"/>
    </source>
</evidence>
<keyword evidence="4 7" id="KW-0863">Zinc-finger</keyword>
<evidence type="ECO:0000256" key="6">
    <source>
        <dbReference type="ARBA" id="ARBA00023242"/>
    </source>
</evidence>
<dbReference type="SMART" id="SM00355">
    <property type="entry name" value="ZnF_C2H2"/>
    <property type="match status" value="3"/>
</dbReference>
<evidence type="ECO:0000256" key="2">
    <source>
        <dbReference type="ARBA" id="ARBA00022723"/>
    </source>
</evidence>
<keyword evidence="5" id="KW-0862">Zinc</keyword>
<dbReference type="GO" id="GO:0005634">
    <property type="term" value="C:nucleus"/>
    <property type="evidence" value="ECO:0007669"/>
    <property type="project" value="UniProtKB-SubCell"/>
</dbReference>
<dbReference type="EMBL" id="HBGI01001920">
    <property type="protein sequence ID" value="CAD9239516.1"/>
    <property type="molecule type" value="Transcribed_RNA"/>
</dbReference>
<feature type="domain" description="C2H2-type" evidence="8">
    <location>
        <begin position="544"/>
        <end position="572"/>
    </location>
</feature>
<dbReference type="FunFam" id="3.30.160.60:FF:000100">
    <property type="entry name" value="Zinc finger 45-like"/>
    <property type="match status" value="1"/>
</dbReference>
<evidence type="ECO:0000256" key="5">
    <source>
        <dbReference type="ARBA" id="ARBA00022833"/>
    </source>
</evidence>
<gene>
    <name evidence="9" type="ORF">EAUS1353_LOCUS1254</name>
</gene>
<reference evidence="9" key="1">
    <citation type="submission" date="2021-01" db="EMBL/GenBank/DDBJ databases">
        <authorList>
            <person name="Corre E."/>
            <person name="Pelletier E."/>
            <person name="Niang G."/>
            <person name="Scheremetjew M."/>
            <person name="Finn R."/>
            <person name="Kale V."/>
            <person name="Holt S."/>
            <person name="Cochrane G."/>
            <person name="Meng A."/>
            <person name="Brown T."/>
            <person name="Cohen L."/>
        </authorList>
    </citation>
    <scope>NUCLEOTIDE SEQUENCE</scope>
    <source>
        <strain evidence="9">CCMP3124</strain>
    </source>
</reference>
<dbReference type="PANTHER" id="PTHR24394:SF29">
    <property type="entry name" value="MYONEURIN"/>
    <property type="match status" value="1"/>
</dbReference>
<proteinExistence type="predicted"/>
<dbReference type="InterPro" id="IPR013087">
    <property type="entry name" value="Znf_C2H2_type"/>
</dbReference>
<feature type="domain" description="C2H2-type" evidence="8">
    <location>
        <begin position="514"/>
        <end position="542"/>
    </location>
</feature>
<name>A0A7S1XIB8_9RHOD</name>
<feature type="domain" description="C2H2-type" evidence="8">
    <location>
        <begin position="573"/>
        <end position="601"/>
    </location>
</feature>
<keyword evidence="3" id="KW-0677">Repeat</keyword>
<sequence>MRAAVTFTFAQHDGDCTDLESGRAVAPLRVGPRRVTSGVIVPHVTAGRYILASSFCSGWPNGVFWPALSKLESCKQQCKAVAVRCAFTHDKWPVEFIECCWLEDGRLVASAGHIECYSRFDMKSFVFASTEESESFPSEVVEYQEGVQLIPCPGCSMQGYRVCVCFEKKASEFQRAQRFFVGWNDWTKFFRASQSGTSIYQQEVYGLAANTRRSVSLVWSHGCEADACPNVIKTQYLQYNALDRPRVRELSISGAGVPQQSYDSGGFTRLTGRPDVQVSADSMGMRTVLHEQSDDCDSVFSKHARKKCWNYKAKRLQALLPMSANHDEYSADAVGTISMYMAMQRTAAKLHSNIARLQLCERDTSVSMRTLDSGGLSLPNQLQAHYKQGHHKRVHDESVLHLSMQDSTQLESSVAEQHSLDESTPNMKRVKIDKLLCMRRSDEHLCARPALSRGGAHNADSQRQALGEANVDCSLRESIRDGCVSHPTEDPSNYNGERRESAFVGRVAAAKKQLSCAQCGNVFSTRSNLARHMRSAHEDQSVAYPCEECERTFTSRSNLQRHVTDVHLKIRMFRCSHCNVRFRRKFDAQRHEAAIHGVQRDNDCAVNSESS</sequence>
<dbReference type="Gene3D" id="3.30.160.60">
    <property type="entry name" value="Classic Zinc Finger"/>
    <property type="match status" value="2"/>
</dbReference>
<dbReference type="AlphaFoldDB" id="A0A7S1XIB8"/>
<comment type="subcellular location">
    <subcellularLocation>
        <location evidence="1">Nucleus</location>
    </subcellularLocation>
</comment>
<dbReference type="PROSITE" id="PS00028">
    <property type="entry name" value="ZINC_FINGER_C2H2_1"/>
    <property type="match status" value="3"/>
</dbReference>
<accession>A0A7S1XIB8</accession>
<evidence type="ECO:0000256" key="3">
    <source>
        <dbReference type="ARBA" id="ARBA00022737"/>
    </source>
</evidence>
<keyword evidence="2" id="KW-0479">Metal-binding</keyword>
<dbReference type="GO" id="GO:0000981">
    <property type="term" value="F:DNA-binding transcription factor activity, RNA polymerase II-specific"/>
    <property type="evidence" value="ECO:0007669"/>
    <property type="project" value="TreeGrafter"/>
</dbReference>